<protein>
    <submittedName>
        <fullName evidence="2">Uncharacterized protein</fullName>
    </submittedName>
</protein>
<dbReference type="RefSeq" id="WP_126421272.1">
    <property type="nucleotide sequence ID" value="NZ_AP019367.1"/>
</dbReference>
<evidence type="ECO:0000313" key="3">
    <source>
        <dbReference type="Proteomes" id="UP000273154"/>
    </source>
</evidence>
<keyword evidence="3" id="KW-1185">Reference proteome</keyword>
<accession>A0A3G9K6X0</accession>
<evidence type="ECO:0000313" key="2">
    <source>
        <dbReference type="EMBL" id="BBH49874.1"/>
    </source>
</evidence>
<evidence type="ECO:0000256" key="1">
    <source>
        <dbReference type="SAM" id="MobiDB-lite"/>
    </source>
</evidence>
<dbReference type="GeneID" id="88848601"/>
<feature type="region of interest" description="Disordered" evidence="1">
    <location>
        <begin position="40"/>
        <end position="69"/>
    </location>
</feature>
<organism evidence="2 3">
    <name type="scientific">Parolsenella catena</name>
    <dbReference type="NCBI Taxonomy" id="2003188"/>
    <lineage>
        <taxon>Bacteria</taxon>
        <taxon>Bacillati</taxon>
        <taxon>Actinomycetota</taxon>
        <taxon>Coriobacteriia</taxon>
        <taxon>Coriobacteriales</taxon>
        <taxon>Atopobiaceae</taxon>
        <taxon>Parolsenella</taxon>
    </lineage>
</organism>
<proteinExistence type="predicted"/>
<dbReference type="AlphaFoldDB" id="A0A3G9K6X0"/>
<sequence>MASNVKFGKFKANKAGYSAVKNSSAVQSMLRGKADRVRSQAVSMAGGNGEVRGPARHHPKDTIAYPGSEYRKPPFVTKPVVLPIAGDHAYIVATGTNHGRYSEAKHKVLSKALGAANG</sequence>
<dbReference type="KEGG" id="pcat:Pcatena_04610"/>
<gene>
    <name evidence="2" type="ORF">Pcatena_04610</name>
</gene>
<dbReference type="EMBL" id="AP019367">
    <property type="protein sequence ID" value="BBH49874.1"/>
    <property type="molecule type" value="Genomic_DNA"/>
</dbReference>
<dbReference type="Proteomes" id="UP000273154">
    <property type="component" value="Chromosome"/>
</dbReference>
<name>A0A3G9K6X0_9ACTN</name>
<reference evidence="3" key="1">
    <citation type="submission" date="2018-11" db="EMBL/GenBank/DDBJ databases">
        <title>Comparative genomics of Parolsenella catena and Libanicoccus massiliensis: Reclassification of Libanicoccus massiliensis as Parolsenella massiliensis comb. nov.</title>
        <authorList>
            <person name="Sakamoto M."/>
            <person name="Ikeyama N."/>
            <person name="Murakami T."/>
            <person name="Mori H."/>
            <person name="Yuki M."/>
            <person name="Ohkuma M."/>
        </authorList>
    </citation>
    <scope>NUCLEOTIDE SEQUENCE [LARGE SCALE GENOMIC DNA]</scope>
    <source>
        <strain evidence="3">JCM 31932</strain>
    </source>
</reference>